<feature type="region of interest" description="Disordered" evidence="1">
    <location>
        <begin position="89"/>
        <end position="188"/>
    </location>
</feature>
<dbReference type="AlphaFoldDB" id="A0A1B6LNQ6"/>
<sequence length="188" mass="20798">SQGSAYTMPSRLVLVLLMVAVAGSLAFPFADPDPAKLRRIPRIYNALITSEEQLLPSQAYPAVAPVLRPAAYTPYSPYGLPPVQDQYQLYAPDPYSPQSYSRLPGFNDTLVDPEAGQRPQPPPVFNLQPQQTIPQVTDQIKNNRPSNRNIPDVPPPPLPLSPPRDRDDNTPERKPEEYPPAPPQGLPF</sequence>
<feature type="compositionally biased region" description="Pro residues" evidence="1">
    <location>
        <begin position="178"/>
        <end position="188"/>
    </location>
</feature>
<evidence type="ECO:0000256" key="1">
    <source>
        <dbReference type="SAM" id="MobiDB-lite"/>
    </source>
</evidence>
<feature type="non-terminal residue" evidence="3">
    <location>
        <position position="1"/>
    </location>
</feature>
<feature type="signal peptide" evidence="2">
    <location>
        <begin position="1"/>
        <end position="26"/>
    </location>
</feature>
<feature type="compositionally biased region" description="Basic and acidic residues" evidence="1">
    <location>
        <begin position="163"/>
        <end position="177"/>
    </location>
</feature>
<dbReference type="EMBL" id="GEBQ01014605">
    <property type="protein sequence ID" value="JAT25372.1"/>
    <property type="molecule type" value="Transcribed_RNA"/>
</dbReference>
<evidence type="ECO:0008006" key="4">
    <source>
        <dbReference type="Google" id="ProtNLM"/>
    </source>
</evidence>
<proteinExistence type="predicted"/>
<evidence type="ECO:0000256" key="2">
    <source>
        <dbReference type="SAM" id="SignalP"/>
    </source>
</evidence>
<organism evidence="3">
    <name type="scientific">Graphocephala atropunctata</name>
    <dbReference type="NCBI Taxonomy" id="36148"/>
    <lineage>
        <taxon>Eukaryota</taxon>
        <taxon>Metazoa</taxon>
        <taxon>Ecdysozoa</taxon>
        <taxon>Arthropoda</taxon>
        <taxon>Hexapoda</taxon>
        <taxon>Insecta</taxon>
        <taxon>Pterygota</taxon>
        <taxon>Neoptera</taxon>
        <taxon>Paraneoptera</taxon>
        <taxon>Hemiptera</taxon>
        <taxon>Auchenorrhyncha</taxon>
        <taxon>Membracoidea</taxon>
        <taxon>Cicadellidae</taxon>
        <taxon>Cicadellinae</taxon>
        <taxon>Cicadellini</taxon>
        <taxon>Graphocephala</taxon>
    </lineage>
</organism>
<feature type="compositionally biased region" description="Pro residues" evidence="1">
    <location>
        <begin position="152"/>
        <end position="162"/>
    </location>
</feature>
<reference evidence="3" key="1">
    <citation type="submission" date="2015-11" db="EMBL/GenBank/DDBJ databases">
        <title>De novo transcriptome assembly of four potential Pierce s Disease insect vectors from Arizona vineyards.</title>
        <authorList>
            <person name="Tassone E.E."/>
        </authorList>
    </citation>
    <scope>NUCLEOTIDE SEQUENCE</scope>
</reference>
<name>A0A1B6LNQ6_9HEMI</name>
<gene>
    <name evidence="3" type="ORF">g.45187</name>
</gene>
<accession>A0A1B6LNQ6</accession>
<protein>
    <recommendedName>
        <fullName evidence="4">DUF4794 domain-containing protein</fullName>
    </recommendedName>
</protein>
<evidence type="ECO:0000313" key="3">
    <source>
        <dbReference type="EMBL" id="JAT25372.1"/>
    </source>
</evidence>
<keyword evidence="2" id="KW-0732">Signal</keyword>
<feature type="compositionally biased region" description="Polar residues" evidence="1">
    <location>
        <begin position="127"/>
        <end position="144"/>
    </location>
</feature>
<feature type="chain" id="PRO_5008587563" description="DUF4794 domain-containing protein" evidence="2">
    <location>
        <begin position="27"/>
        <end position="188"/>
    </location>
</feature>